<gene>
    <name evidence="3" type="ORF">ACFQS1_15855</name>
</gene>
<comment type="caution">
    <text evidence="3">The sequence shown here is derived from an EMBL/GenBank/DDBJ whole genome shotgun (WGS) entry which is preliminary data.</text>
</comment>
<dbReference type="Proteomes" id="UP001596548">
    <property type="component" value="Unassembled WGS sequence"/>
</dbReference>
<name>A0ABW2HRG1_9ACTN</name>
<feature type="region of interest" description="Disordered" evidence="1">
    <location>
        <begin position="112"/>
        <end position="134"/>
    </location>
</feature>
<accession>A0ABW2HRG1</accession>
<feature type="domain" description="STAS" evidence="2">
    <location>
        <begin position="16"/>
        <end position="106"/>
    </location>
</feature>
<dbReference type="EMBL" id="JBHTBJ010000009">
    <property type="protein sequence ID" value="MFC7275464.1"/>
    <property type="molecule type" value="Genomic_DNA"/>
</dbReference>
<organism evidence="3 4">
    <name type="scientific">Paractinoplanes rhizophilus</name>
    <dbReference type="NCBI Taxonomy" id="1416877"/>
    <lineage>
        <taxon>Bacteria</taxon>
        <taxon>Bacillati</taxon>
        <taxon>Actinomycetota</taxon>
        <taxon>Actinomycetes</taxon>
        <taxon>Micromonosporales</taxon>
        <taxon>Micromonosporaceae</taxon>
        <taxon>Paractinoplanes</taxon>
    </lineage>
</organism>
<protein>
    <submittedName>
        <fullName evidence="3">STAS domain-containing protein</fullName>
    </submittedName>
</protein>
<evidence type="ECO:0000259" key="2">
    <source>
        <dbReference type="PROSITE" id="PS50801"/>
    </source>
</evidence>
<keyword evidence="4" id="KW-1185">Reference proteome</keyword>
<reference evidence="4" key="1">
    <citation type="journal article" date="2019" name="Int. J. Syst. Evol. Microbiol.">
        <title>The Global Catalogue of Microorganisms (GCM) 10K type strain sequencing project: providing services to taxonomists for standard genome sequencing and annotation.</title>
        <authorList>
            <consortium name="The Broad Institute Genomics Platform"/>
            <consortium name="The Broad Institute Genome Sequencing Center for Infectious Disease"/>
            <person name="Wu L."/>
            <person name="Ma J."/>
        </authorList>
    </citation>
    <scope>NUCLEOTIDE SEQUENCE [LARGE SCALE GENOMIC DNA]</scope>
    <source>
        <strain evidence="4">XZYJT-10</strain>
    </source>
</reference>
<dbReference type="PROSITE" id="PS50801">
    <property type="entry name" value="STAS"/>
    <property type="match status" value="1"/>
</dbReference>
<dbReference type="RefSeq" id="WP_378968593.1">
    <property type="nucleotide sequence ID" value="NZ_JBHTBJ010000009.1"/>
</dbReference>
<dbReference type="Pfam" id="PF01740">
    <property type="entry name" value="STAS"/>
    <property type="match status" value="1"/>
</dbReference>
<proteinExistence type="predicted"/>
<dbReference type="InterPro" id="IPR036513">
    <property type="entry name" value="STAS_dom_sf"/>
</dbReference>
<sequence length="134" mass="15026">MSGVRPLRVESEPAGPGAVRLTVSGELDIYTADDLARRVRETLVLERPSMIRLDLNRLDFIDVSGVRVLYDLHFDAAAADCALTISQAPQTTRWILDVLGLDELFVVSTRRPERREPVTQRPDARPMRRSGRGT</sequence>
<evidence type="ECO:0000313" key="3">
    <source>
        <dbReference type="EMBL" id="MFC7275464.1"/>
    </source>
</evidence>
<dbReference type="InterPro" id="IPR002645">
    <property type="entry name" value="STAS_dom"/>
</dbReference>
<dbReference type="CDD" id="cd07043">
    <property type="entry name" value="STAS_anti-anti-sigma_factors"/>
    <property type="match status" value="1"/>
</dbReference>
<evidence type="ECO:0000256" key="1">
    <source>
        <dbReference type="SAM" id="MobiDB-lite"/>
    </source>
</evidence>
<dbReference type="SUPFAM" id="SSF52091">
    <property type="entry name" value="SpoIIaa-like"/>
    <property type="match status" value="1"/>
</dbReference>
<dbReference type="Gene3D" id="3.30.750.24">
    <property type="entry name" value="STAS domain"/>
    <property type="match status" value="1"/>
</dbReference>
<feature type="compositionally biased region" description="Basic and acidic residues" evidence="1">
    <location>
        <begin position="112"/>
        <end position="126"/>
    </location>
</feature>
<evidence type="ECO:0000313" key="4">
    <source>
        <dbReference type="Proteomes" id="UP001596548"/>
    </source>
</evidence>